<reference evidence="2" key="1">
    <citation type="submission" date="2016-01" db="EMBL/GenBank/DDBJ databases">
        <title>Isolation and Characterization of Enterobacteria phage CBB.</title>
        <authorList>
            <person name="Buttimer C.T.H."/>
            <person name="Hendrix H."/>
            <person name="Alexandre H."/>
            <person name="O'Mahony J."/>
            <person name="Lavigne R."/>
            <person name="Coffey A."/>
        </authorList>
    </citation>
    <scope>NUCLEOTIDE SEQUENCE [LARGE SCALE GENOMIC DNA]</scope>
</reference>
<sequence>MLNQNQIDEIINRYPHETVAFISDYLGISRTTVQRIANNMNLVRLHLNSRNPSIEFLASYYSIDISVLKEIEKMAVYRKPFPGTLPDALKKTLWRKFGKPMTEHQWNSISELTLDDIRHIMIYFPSLTNSALAKDLKIDRSLVLKVGKLYDLEKLPREEMFCDKCRVEHLPPREYKSGNVCKKCWTERMSEYQYIYYPAKQEEKRNAK</sequence>
<accession>A0A1L2CUK2</accession>
<name>A0A1L2CUK2_9CAUD</name>
<dbReference type="EMBL" id="KU574722">
    <property type="protein sequence ID" value="AMM43702.1"/>
    <property type="molecule type" value="Genomic_DNA"/>
</dbReference>
<proteinExistence type="predicted"/>
<evidence type="ECO:0000313" key="1">
    <source>
        <dbReference type="EMBL" id="AMM43702.1"/>
    </source>
</evidence>
<dbReference type="Proteomes" id="UP000223891">
    <property type="component" value="Segment"/>
</dbReference>
<evidence type="ECO:0000313" key="2">
    <source>
        <dbReference type="Proteomes" id="UP000223891"/>
    </source>
</evidence>
<organism evidence="1 2">
    <name type="scientific">Pectobacterium phage vB_PcaM_CBB</name>
    <dbReference type="NCBI Taxonomy" id="2772511"/>
    <lineage>
        <taxon>Viruses</taxon>
        <taxon>Duplodnaviria</taxon>
        <taxon>Heunggongvirae</taxon>
        <taxon>Uroviricota</taxon>
        <taxon>Caudoviricetes</taxon>
        <taxon>Mimasvirus</taxon>
        <taxon>Mimasvirus CBB</taxon>
    </lineage>
</organism>
<keyword evidence="2" id="KW-1185">Reference proteome</keyword>
<gene>
    <name evidence="1" type="ORF">CBB_137</name>
</gene>
<protein>
    <submittedName>
        <fullName evidence="1">Uncharacterized protein</fullName>
    </submittedName>
</protein>